<comment type="caution">
    <text evidence="4">The sequence shown here is derived from an EMBL/GenBank/DDBJ whole genome shotgun (WGS) entry which is preliminary data.</text>
</comment>
<evidence type="ECO:0000256" key="3">
    <source>
        <dbReference type="ARBA" id="ARBA00023242"/>
    </source>
</evidence>
<dbReference type="CDD" id="cd04479">
    <property type="entry name" value="RPA3"/>
    <property type="match status" value="1"/>
</dbReference>
<evidence type="ECO:0008006" key="6">
    <source>
        <dbReference type="Google" id="ProtNLM"/>
    </source>
</evidence>
<organism evidence="4 5">
    <name type="scientific">Chlorella vulgaris</name>
    <name type="common">Green alga</name>
    <dbReference type="NCBI Taxonomy" id="3077"/>
    <lineage>
        <taxon>Eukaryota</taxon>
        <taxon>Viridiplantae</taxon>
        <taxon>Chlorophyta</taxon>
        <taxon>core chlorophytes</taxon>
        <taxon>Trebouxiophyceae</taxon>
        <taxon>Chlorellales</taxon>
        <taxon>Chlorellaceae</taxon>
        <taxon>Chlorella clade</taxon>
        <taxon>Chlorella</taxon>
    </lineage>
</organism>
<dbReference type="InterPro" id="IPR012340">
    <property type="entry name" value="NA-bd_OB-fold"/>
</dbReference>
<evidence type="ECO:0000313" key="4">
    <source>
        <dbReference type="EMBL" id="KAI3436844.1"/>
    </source>
</evidence>
<comment type="similarity">
    <text evidence="2">Belongs to the replication factor A protein 3 family.</text>
</comment>
<dbReference type="AlphaFoldDB" id="A0A9D4Z0Q0"/>
<evidence type="ECO:0000256" key="2">
    <source>
        <dbReference type="ARBA" id="ARBA00009761"/>
    </source>
</evidence>
<dbReference type="GO" id="GO:0006260">
    <property type="term" value="P:DNA replication"/>
    <property type="evidence" value="ECO:0007669"/>
    <property type="project" value="InterPro"/>
</dbReference>
<dbReference type="GO" id="GO:0031981">
    <property type="term" value="C:nuclear lumen"/>
    <property type="evidence" value="ECO:0007669"/>
    <property type="project" value="UniProtKB-ARBA"/>
</dbReference>
<dbReference type="Gene3D" id="2.40.50.140">
    <property type="entry name" value="Nucleic acid-binding proteins"/>
    <property type="match status" value="1"/>
</dbReference>
<reference evidence="4" key="2">
    <citation type="submission" date="2020-11" db="EMBL/GenBank/DDBJ databases">
        <authorList>
            <person name="Cecchin M."/>
            <person name="Marcolungo L."/>
            <person name="Rossato M."/>
            <person name="Girolomoni L."/>
            <person name="Cosentino E."/>
            <person name="Cuine S."/>
            <person name="Li-Beisson Y."/>
            <person name="Delledonne M."/>
            <person name="Ballottari M."/>
        </authorList>
    </citation>
    <scope>NUCLEOTIDE SEQUENCE</scope>
    <source>
        <strain evidence="4">211/11P</strain>
        <tissue evidence="4">Whole cell</tissue>
    </source>
</reference>
<sequence length="112" mass="12160">MSSSLDITCPSPRVNFQSLGQFVGKRVTIVGSVVGVDGNTLQLKTSDDQVVNIQMQGAVPQCKVLEVQGMVASPNTVTEESCCPFGDNFDMANYNELCKLVNNPAYRTMFHP</sequence>
<name>A0A9D4Z0Q0_CHLVU</name>
<dbReference type="GO" id="GO:0006310">
    <property type="term" value="P:DNA recombination"/>
    <property type="evidence" value="ECO:0007669"/>
    <property type="project" value="InterPro"/>
</dbReference>
<dbReference type="GO" id="GO:0006281">
    <property type="term" value="P:DNA repair"/>
    <property type="evidence" value="ECO:0007669"/>
    <property type="project" value="InterPro"/>
</dbReference>
<dbReference type="PANTHER" id="PTHR47058">
    <property type="entry name" value="REPLICATION PROTEIN A 14 KDA SUBUNIT A-RELATED"/>
    <property type="match status" value="1"/>
</dbReference>
<dbReference type="Proteomes" id="UP001055712">
    <property type="component" value="Unassembled WGS sequence"/>
</dbReference>
<evidence type="ECO:0000313" key="5">
    <source>
        <dbReference type="Proteomes" id="UP001055712"/>
    </source>
</evidence>
<dbReference type="GO" id="GO:0003677">
    <property type="term" value="F:DNA binding"/>
    <property type="evidence" value="ECO:0007669"/>
    <property type="project" value="InterPro"/>
</dbReference>
<dbReference type="SUPFAM" id="SSF50249">
    <property type="entry name" value="Nucleic acid-binding proteins"/>
    <property type="match status" value="1"/>
</dbReference>
<comment type="subcellular location">
    <subcellularLocation>
        <location evidence="1">Nucleus</location>
    </subcellularLocation>
</comment>
<dbReference type="InterPro" id="IPR013970">
    <property type="entry name" value="Rfa2"/>
</dbReference>
<dbReference type="EMBL" id="SIDB01000002">
    <property type="protein sequence ID" value="KAI3436844.1"/>
    <property type="molecule type" value="Genomic_DNA"/>
</dbReference>
<dbReference type="OrthoDB" id="188186at2759"/>
<accession>A0A9D4Z0Q0</accession>
<keyword evidence="5" id="KW-1185">Reference proteome</keyword>
<dbReference type="Pfam" id="PF08661">
    <property type="entry name" value="Rep_fac-A_3"/>
    <property type="match status" value="1"/>
</dbReference>
<proteinExistence type="inferred from homology"/>
<keyword evidence="3" id="KW-0539">Nucleus</keyword>
<dbReference type="PANTHER" id="PTHR47058:SF3">
    <property type="entry name" value="REPLICATION PROTEIN A 14 KDA SUBUNIT A-RELATED"/>
    <property type="match status" value="1"/>
</dbReference>
<gene>
    <name evidence="4" type="ORF">D9Q98_006254</name>
</gene>
<reference evidence="4" key="1">
    <citation type="journal article" date="2019" name="Plant J.">
        <title>Chlorella vulgaris genome assembly and annotation reveals the molecular basis for metabolic acclimation to high light conditions.</title>
        <authorList>
            <person name="Cecchin M."/>
            <person name="Marcolungo L."/>
            <person name="Rossato M."/>
            <person name="Girolomoni L."/>
            <person name="Cosentino E."/>
            <person name="Cuine S."/>
            <person name="Li-Beisson Y."/>
            <person name="Delledonne M."/>
            <person name="Ballottari M."/>
        </authorList>
    </citation>
    <scope>NUCLEOTIDE SEQUENCE</scope>
    <source>
        <strain evidence="4">211/11P</strain>
    </source>
</reference>
<protein>
    <recommendedName>
        <fullName evidence="6">Replication factor A protein 3</fullName>
    </recommendedName>
</protein>
<evidence type="ECO:0000256" key="1">
    <source>
        <dbReference type="ARBA" id="ARBA00004123"/>
    </source>
</evidence>